<dbReference type="PATRIC" id="fig|314722.6.peg.2290"/>
<dbReference type="RefSeq" id="WP_052632136.1">
    <property type="nucleotide sequence ID" value="NZ_CP011144.1"/>
</dbReference>
<feature type="signal peptide" evidence="2">
    <location>
        <begin position="1"/>
        <end position="21"/>
    </location>
</feature>
<keyword evidence="2" id="KW-0732">Signal</keyword>
<evidence type="ECO:0008006" key="5">
    <source>
        <dbReference type="Google" id="ProtNLM"/>
    </source>
</evidence>
<name>A0A0E3UNP6_9GAMM</name>
<dbReference type="AlphaFoldDB" id="A0A0E3UNP6"/>
<feature type="compositionally biased region" description="Pro residues" evidence="1">
    <location>
        <begin position="45"/>
        <end position="60"/>
    </location>
</feature>
<gene>
    <name evidence="3" type="ORF">WQ53_10620</name>
</gene>
<feature type="compositionally biased region" description="Pro residues" evidence="1">
    <location>
        <begin position="83"/>
        <end position="96"/>
    </location>
</feature>
<organism evidence="3 4">
    <name type="scientific">Pseudoxanthomonas suwonensis</name>
    <dbReference type="NCBI Taxonomy" id="314722"/>
    <lineage>
        <taxon>Bacteria</taxon>
        <taxon>Pseudomonadati</taxon>
        <taxon>Pseudomonadota</taxon>
        <taxon>Gammaproteobacteria</taxon>
        <taxon>Lysobacterales</taxon>
        <taxon>Lysobacteraceae</taxon>
        <taxon>Pseudoxanthomonas</taxon>
    </lineage>
</organism>
<feature type="chain" id="PRO_5002412838" description="Secreted protein" evidence="2">
    <location>
        <begin position="22"/>
        <end position="96"/>
    </location>
</feature>
<dbReference type="PROSITE" id="PS51257">
    <property type="entry name" value="PROKAR_LIPOPROTEIN"/>
    <property type="match status" value="1"/>
</dbReference>
<dbReference type="EMBL" id="CP011144">
    <property type="protein sequence ID" value="AKC87130.1"/>
    <property type="molecule type" value="Genomic_DNA"/>
</dbReference>
<protein>
    <recommendedName>
        <fullName evidence="5">Secreted protein</fullName>
    </recommendedName>
</protein>
<dbReference type="KEGG" id="psuw:WQ53_10620"/>
<dbReference type="Proteomes" id="UP000033067">
    <property type="component" value="Chromosome"/>
</dbReference>
<keyword evidence="4" id="KW-1185">Reference proteome</keyword>
<accession>A0A0E3UNP6</accession>
<evidence type="ECO:0000313" key="4">
    <source>
        <dbReference type="Proteomes" id="UP000033067"/>
    </source>
</evidence>
<proteinExistence type="predicted"/>
<sequence length="96" mass="9811">MRAILLTAVLLLATAGCDRRADPNVDPASTGSSTPPGELIDTTPDPAPATTPPVLPPPTTTNPDCEGRAGTEGCPPTDDPRVPIEPQPTQTPPPPQ</sequence>
<evidence type="ECO:0000313" key="3">
    <source>
        <dbReference type="EMBL" id="AKC87130.1"/>
    </source>
</evidence>
<evidence type="ECO:0000256" key="2">
    <source>
        <dbReference type="SAM" id="SignalP"/>
    </source>
</evidence>
<evidence type="ECO:0000256" key="1">
    <source>
        <dbReference type="SAM" id="MobiDB-lite"/>
    </source>
</evidence>
<feature type="region of interest" description="Disordered" evidence="1">
    <location>
        <begin position="16"/>
        <end position="96"/>
    </location>
</feature>
<reference evidence="3 4" key="1">
    <citation type="journal article" date="2015" name="Genome Announc.">
        <title>Complete Genome Sequence of Pseudoxanthomonas suwonensis Strain J1, a Cellulose-Degrading Bacterium Isolated from Leaf- and Wood-Enriched Soil.</title>
        <authorList>
            <person name="Hou L."/>
            <person name="Jiang J."/>
            <person name="Xu Z."/>
            <person name="Zhou Y."/>
            <person name="Leung F.C."/>
        </authorList>
    </citation>
    <scope>NUCLEOTIDE SEQUENCE [LARGE SCALE GENOMIC DNA]</scope>
    <source>
        <strain evidence="3 4">J1</strain>
    </source>
</reference>